<organism evidence="1 2">
    <name type="scientific">Portunus trituberculatus</name>
    <name type="common">Swimming crab</name>
    <name type="synonym">Neptunus trituberculatus</name>
    <dbReference type="NCBI Taxonomy" id="210409"/>
    <lineage>
        <taxon>Eukaryota</taxon>
        <taxon>Metazoa</taxon>
        <taxon>Ecdysozoa</taxon>
        <taxon>Arthropoda</taxon>
        <taxon>Crustacea</taxon>
        <taxon>Multicrustacea</taxon>
        <taxon>Malacostraca</taxon>
        <taxon>Eumalacostraca</taxon>
        <taxon>Eucarida</taxon>
        <taxon>Decapoda</taxon>
        <taxon>Pleocyemata</taxon>
        <taxon>Brachyura</taxon>
        <taxon>Eubrachyura</taxon>
        <taxon>Portunoidea</taxon>
        <taxon>Portunidae</taxon>
        <taxon>Portuninae</taxon>
        <taxon>Portunus</taxon>
    </lineage>
</organism>
<dbReference type="AlphaFoldDB" id="A0A5B7DHG2"/>
<evidence type="ECO:0000313" key="1">
    <source>
        <dbReference type="EMBL" id="MPC20941.1"/>
    </source>
</evidence>
<protein>
    <submittedName>
        <fullName evidence="1">Uncharacterized protein</fullName>
    </submittedName>
</protein>
<evidence type="ECO:0000313" key="2">
    <source>
        <dbReference type="Proteomes" id="UP000324222"/>
    </source>
</evidence>
<accession>A0A5B7DHG2</accession>
<reference evidence="1 2" key="1">
    <citation type="submission" date="2019-05" db="EMBL/GenBank/DDBJ databases">
        <title>Another draft genome of Portunus trituberculatus and its Hox gene families provides insights of decapod evolution.</title>
        <authorList>
            <person name="Jeong J.-H."/>
            <person name="Song I."/>
            <person name="Kim S."/>
            <person name="Choi T."/>
            <person name="Kim D."/>
            <person name="Ryu S."/>
            <person name="Kim W."/>
        </authorList>
    </citation>
    <scope>NUCLEOTIDE SEQUENCE [LARGE SCALE GENOMIC DNA]</scope>
    <source>
        <tissue evidence="1">Muscle</tissue>
    </source>
</reference>
<comment type="caution">
    <text evidence="1">The sequence shown here is derived from an EMBL/GenBank/DDBJ whole genome shotgun (WGS) entry which is preliminary data.</text>
</comment>
<gene>
    <name evidence="1" type="ORF">E2C01_013906</name>
</gene>
<keyword evidence="2" id="KW-1185">Reference proteome</keyword>
<proteinExistence type="predicted"/>
<dbReference type="EMBL" id="VSRR010000928">
    <property type="protein sequence ID" value="MPC20941.1"/>
    <property type="molecule type" value="Genomic_DNA"/>
</dbReference>
<dbReference type="Proteomes" id="UP000324222">
    <property type="component" value="Unassembled WGS sequence"/>
</dbReference>
<sequence>METPKKTIHILTPSSVHPPHADFIVACTVGVCPYTRATLWLTQDSRLNMLQCVRHSVANTKPQRGEHKVARVLPAMSNYYENH</sequence>
<name>A0A5B7DHG2_PORTR</name>